<dbReference type="InterPro" id="IPR012938">
    <property type="entry name" value="Glc/Sorbosone_DH"/>
</dbReference>
<evidence type="ECO:0000259" key="8">
    <source>
        <dbReference type="Pfam" id="PF03024"/>
    </source>
</evidence>
<keyword evidence="3" id="KW-0964">Secreted</keyword>
<dbReference type="EMBL" id="OV696689">
    <property type="protein sequence ID" value="CAH1262973.1"/>
    <property type="molecule type" value="Genomic_DNA"/>
</dbReference>
<dbReference type="Pfam" id="PF07995">
    <property type="entry name" value="GSDH"/>
    <property type="match status" value="1"/>
</dbReference>
<dbReference type="InterPro" id="IPR011041">
    <property type="entry name" value="Quinoprot_gluc/sorb_DH_b-prop"/>
</dbReference>
<accession>A0A8J9ZXI5</accession>
<dbReference type="Proteomes" id="UP000838412">
    <property type="component" value="Chromosome 4"/>
</dbReference>
<protein>
    <submittedName>
        <fullName evidence="10">HHIPL1 protein</fullName>
    </submittedName>
</protein>
<dbReference type="PANTHER" id="PTHR19328:SF75">
    <property type="entry name" value="ALDOSE SUGAR DEHYDROGENASE YLII"/>
    <property type="match status" value="1"/>
</dbReference>
<comment type="similarity">
    <text evidence="2">Belongs to the HHIP family.</text>
</comment>
<gene>
    <name evidence="10" type="primary">HHIPL1</name>
    <name evidence="10" type="ORF">BLAG_LOCUS17808</name>
</gene>
<proteinExistence type="inferred from homology"/>
<evidence type="ECO:0000259" key="9">
    <source>
        <dbReference type="Pfam" id="PF07995"/>
    </source>
</evidence>
<keyword evidence="4 7" id="KW-0732">Signal</keyword>
<dbReference type="PANTHER" id="PTHR19328">
    <property type="entry name" value="HEDGEHOG-INTERACTING PROTEIN"/>
    <property type="match status" value="1"/>
</dbReference>
<dbReference type="InterPro" id="IPR011042">
    <property type="entry name" value="6-blade_b-propeller_TolB-like"/>
</dbReference>
<reference evidence="10" key="1">
    <citation type="submission" date="2022-01" db="EMBL/GenBank/DDBJ databases">
        <authorList>
            <person name="Braso-Vives M."/>
        </authorList>
    </citation>
    <scope>NUCLEOTIDE SEQUENCE</scope>
</reference>
<evidence type="ECO:0000256" key="2">
    <source>
        <dbReference type="ARBA" id="ARBA00010658"/>
    </source>
</evidence>
<evidence type="ECO:0000256" key="4">
    <source>
        <dbReference type="ARBA" id="ARBA00022729"/>
    </source>
</evidence>
<dbReference type="InterPro" id="IPR018143">
    <property type="entry name" value="Folate_rcpt-like"/>
</dbReference>
<keyword evidence="11" id="KW-1185">Reference proteome</keyword>
<feature type="signal peptide" evidence="7">
    <location>
        <begin position="1"/>
        <end position="25"/>
    </location>
</feature>
<feature type="chain" id="PRO_5035439467" evidence="7">
    <location>
        <begin position="26"/>
        <end position="683"/>
    </location>
</feature>
<dbReference type="SUPFAM" id="SSF50952">
    <property type="entry name" value="Soluble quinoprotein glucose dehydrogenase"/>
    <property type="match status" value="1"/>
</dbReference>
<evidence type="ECO:0000313" key="10">
    <source>
        <dbReference type="EMBL" id="CAH1262973.1"/>
    </source>
</evidence>
<evidence type="ECO:0000256" key="7">
    <source>
        <dbReference type="SAM" id="SignalP"/>
    </source>
</evidence>
<dbReference type="Gene3D" id="2.120.10.30">
    <property type="entry name" value="TolB, C-terminal domain"/>
    <property type="match status" value="1"/>
</dbReference>
<keyword evidence="6" id="KW-0325">Glycoprotein</keyword>
<dbReference type="Pfam" id="PF03024">
    <property type="entry name" value="Folate_rec"/>
    <property type="match status" value="1"/>
</dbReference>
<sequence length="683" mass="75865">MSLACGSISLALLAVIFALLMTVNGHPQCLDFMPPFEPAEPLSLCQEYSKFGCCTREQDYELRKQFDEILRSLPQNSRTVCEKHVMNILCQECSPYASHLYDLETTQVKKPLPGLCPKYCSSIPSECINALLSTTIDPSVRKTLSPSDPKTFCESTKITDMDYCYPDIITNEKFSNDIQKSIQGTGGAECLCFKQLVVGLRNPTVLVHAGDGTHRIFIGEQYGKVHVYLPDFSKIDTPFLDLSKNILTSTRRGDERGFLGMAFHPDFKQNGRLFVYYSIGDDKHQKIRISEFRIASHDPNQVDRASEKVLLELDEPAGNHNGGQLLFGTDGYLYAFTGDGGKAGDPWGKRGNGQNLSSLLGKVIRIDINHPDDSVPYVIPRDNPFVGQPNVRPEIYAYGQRNSWRCSVDRGDPVTGEGRGRIFCGDVGQGKWEEVDIIKKGGNYGWRAFEGFECFDKKLCNTPELANHIPPIHVYSHSVGKSITGGYMYRGCLYPNMRGQYIYGDFWTGLIFSLTEDAKKGAWNNKVICVGGDDTCNNGVRGLYAPNILSFGEDEAGELYMLSTDYASTSHEGGVVYRLVDPSRNAQVWLHISFCSCASCYVSSGLCEDISCPAEKVRLLQSQKSRNDKTVIEQGPSLNHDTTLCGRPKTDLGTVTSVRRAGTHAPARLSRLILNVTIYTVQF</sequence>
<evidence type="ECO:0000256" key="6">
    <source>
        <dbReference type="ARBA" id="ARBA00023180"/>
    </source>
</evidence>
<dbReference type="AlphaFoldDB" id="A0A8J9ZXI5"/>
<feature type="domain" description="Glucose/Sorbosone dehydrogenase" evidence="9">
    <location>
        <begin position="202"/>
        <end position="517"/>
    </location>
</feature>
<evidence type="ECO:0000256" key="1">
    <source>
        <dbReference type="ARBA" id="ARBA00004613"/>
    </source>
</evidence>
<name>A0A8J9ZXI5_BRALA</name>
<keyword evidence="5" id="KW-1015">Disulfide bond</keyword>
<dbReference type="GO" id="GO:0005576">
    <property type="term" value="C:extracellular region"/>
    <property type="evidence" value="ECO:0007669"/>
    <property type="project" value="UniProtKB-SubCell"/>
</dbReference>
<evidence type="ECO:0000256" key="5">
    <source>
        <dbReference type="ARBA" id="ARBA00023157"/>
    </source>
</evidence>
<evidence type="ECO:0000313" key="11">
    <source>
        <dbReference type="Proteomes" id="UP000838412"/>
    </source>
</evidence>
<dbReference type="OrthoDB" id="10266706at2759"/>
<organism evidence="10 11">
    <name type="scientific">Branchiostoma lanceolatum</name>
    <name type="common">Common lancelet</name>
    <name type="synonym">Amphioxus lanceolatum</name>
    <dbReference type="NCBI Taxonomy" id="7740"/>
    <lineage>
        <taxon>Eukaryota</taxon>
        <taxon>Metazoa</taxon>
        <taxon>Chordata</taxon>
        <taxon>Cephalochordata</taxon>
        <taxon>Leptocardii</taxon>
        <taxon>Amphioxiformes</taxon>
        <taxon>Branchiostomatidae</taxon>
        <taxon>Branchiostoma</taxon>
    </lineage>
</organism>
<comment type="subcellular location">
    <subcellularLocation>
        <location evidence="1">Secreted</location>
    </subcellularLocation>
</comment>
<feature type="domain" description="Folate receptor-like" evidence="8">
    <location>
        <begin position="42"/>
        <end position="175"/>
    </location>
</feature>
<evidence type="ECO:0000256" key="3">
    <source>
        <dbReference type="ARBA" id="ARBA00022525"/>
    </source>
</evidence>